<evidence type="ECO:0000313" key="8">
    <source>
        <dbReference type="Proteomes" id="UP000694559"/>
    </source>
</evidence>
<dbReference type="InterPro" id="IPR000212">
    <property type="entry name" value="DNA_helicase_UvrD/REP"/>
</dbReference>
<dbReference type="GeneTree" id="ENSGT00390000011669"/>
<keyword evidence="4" id="KW-0067">ATP-binding</keyword>
<evidence type="ECO:0000313" key="7">
    <source>
        <dbReference type="Ensembl" id="ENSNNAP00000015103.1"/>
    </source>
</evidence>
<evidence type="ECO:0000256" key="3">
    <source>
        <dbReference type="ARBA" id="ARBA00022806"/>
    </source>
</evidence>
<dbReference type="GO" id="GO:0005524">
    <property type="term" value="F:ATP binding"/>
    <property type="evidence" value="ECO:0007669"/>
    <property type="project" value="UniProtKB-KW"/>
</dbReference>
<organism evidence="7 8">
    <name type="scientific">Naja naja</name>
    <name type="common">Indian cobra</name>
    <dbReference type="NCBI Taxonomy" id="35670"/>
    <lineage>
        <taxon>Eukaryota</taxon>
        <taxon>Metazoa</taxon>
        <taxon>Chordata</taxon>
        <taxon>Craniata</taxon>
        <taxon>Vertebrata</taxon>
        <taxon>Euteleostomi</taxon>
        <taxon>Lepidosauria</taxon>
        <taxon>Squamata</taxon>
        <taxon>Bifurcata</taxon>
        <taxon>Unidentata</taxon>
        <taxon>Episquamata</taxon>
        <taxon>Toxicofera</taxon>
        <taxon>Serpentes</taxon>
        <taxon>Colubroidea</taxon>
        <taxon>Elapidae</taxon>
        <taxon>Elapinae</taxon>
        <taxon>Naja</taxon>
    </lineage>
</organism>
<dbReference type="GO" id="GO:0003677">
    <property type="term" value="F:DNA binding"/>
    <property type="evidence" value="ECO:0007669"/>
    <property type="project" value="InterPro"/>
</dbReference>
<sequence length="754" mass="85465">SNSGGCAGQEVQEQRPLVRPPEESSGDGTVKQEVQDVEVDPFPDAHSGPSRTTSVDYVPQGTMEKPPNEILQVIFALVPLVDLPQNLCLVCKLQPPAQADPIQFISWKKLYYQYLKGIDHALLILQFILKRYVASRCHNHKPSLLQDRKHNLCEREKVFPTPAMIHSLFFQPAYVRAVMAAIVLLGGGVCDVQELVGCLQMPENTMLWTNTLEMLYCMATLLYAMRENEVQISNRLHYSVFNCLHHLENSLLNDPARGKPLPPGRTEMFVIFHTGTGKTSTLIQYTRKWSKLNFLYLVFNRARARQLSKDFCSNVTCNTIHAFALEEINKNNQHSSKYKLMFDFGLLTPPEVGFVLSDPDNEFIIKGVIGTLKAFFASADESITVKHVPIRYRTYPGGNVEVSEEQIIVEEAKEIWSKMETLDPTLNMAHRVTHDGYLKFWQLQKPSLSEYDAILVDGVEDFTPAMMDIILRQKCAVILAGDPHQQIYTFRGADNTGFNVPHSHIFYLTRSFRFGSEIAYIGTTLLDVSKKVRNKTLVGNNQESDGVKGKVACLSRTNKSIFDSAVKIIERKSSAKIHFLGLLLEKKLSCLIFLVELEINNSVLKAWKGKRFTSIKEYAKEEEDKVLERYIAIVEEYQDIPQLVKRIKNALSQLGNDLLVSLCILDYILGTVHMAKGLEFDTIQIEDDFVRDPTEPISEDEWNLLYVAVTRAKKHLIMPRFLADILNDAEVNSSPSQCRRSLTLFKNKGHLVAS</sequence>
<keyword evidence="1" id="KW-0547">Nucleotide-binding</keyword>
<dbReference type="GO" id="GO:0016787">
    <property type="term" value="F:hydrolase activity"/>
    <property type="evidence" value="ECO:0007669"/>
    <property type="project" value="UniProtKB-KW"/>
</dbReference>
<keyword evidence="8" id="KW-1185">Reference proteome</keyword>
<reference evidence="7" key="1">
    <citation type="submission" date="2025-08" db="UniProtKB">
        <authorList>
            <consortium name="Ensembl"/>
        </authorList>
    </citation>
    <scope>IDENTIFICATION</scope>
</reference>
<feature type="domain" description="UvrD-like helicase C-terminal" evidence="6">
    <location>
        <begin position="611"/>
        <end position="718"/>
    </location>
</feature>
<dbReference type="AlphaFoldDB" id="A0A8C6XJQ0"/>
<dbReference type="InterPro" id="IPR027417">
    <property type="entry name" value="P-loop_NTPase"/>
</dbReference>
<dbReference type="PANTHER" id="PTHR11070:SF30">
    <property type="entry name" value="F-BOX DNA HELICASE 1"/>
    <property type="match status" value="1"/>
</dbReference>
<feature type="region of interest" description="Disordered" evidence="5">
    <location>
        <begin position="1"/>
        <end position="54"/>
    </location>
</feature>
<dbReference type="OrthoDB" id="1470711at2759"/>
<evidence type="ECO:0000259" key="6">
    <source>
        <dbReference type="Pfam" id="PF13361"/>
    </source>
</evidence>
<dbReference type="Pfam" id="PF13361">
    <property type="entry name" value="UvrD_C"/>
    <property type="match status" value="1"/>
</dbReference>
<accession>A0A8C6XJQ0</accession>
<dbReference type="GO" id="GO:0000724">
    <property type="term" value="P:double-strand break repair via homologous recombination"/>
    <property type="evidence" value="ECO:0007669"/>
    <property type="project" value="TreeGrafter"/>
</dbReference>
<gene>
    <name evidence="7" type="primary">FBH1</name>
</gene>
<dbReference type="GO" id="GO:0043138">
    <property type="term" value="F:3'-5' DNA helicase activity"/>
    <property type="evidence" value="ECO:0007669"/>
    <property type="project" value="TreeGrafter"/>
</dbReference>
<keyword evidence="2" id="KW-0378">Hydrolase</keyword>
<evidence type="ECO:0000256" key="2">
    <source>
        <dbReference type="ARBA" id="ARBA00022801"/>
    </source>
</evidence>
<name>A0A8C6XJQ0_NAJNA</name>
<protein>
    <submittedName>
        <fullName evidence="7">F-box DNA helicase 1</fullName>
    </submittedName>
</protein>
<dbReference type="Proteomes" id="UP000694559">
    <property type="component" value="Unplaced"/>
</dbReference>
<dbReference type="Ensembl" id="ENSNNAT00000015845.1">
    <property type="protein sequence ID" value="ENSNNAP00000015103.1"/>
    <property type="gene ID" value="ENSNNAG00000010034.1"/>
</dbReference>
<dbReference type="GO" id="GO:0005634">
    <property type="term" value="C:nucleus"/>
    <property type="evidence" value="ECO:0007669"/>
    <property type="project" value="TreeGrafter"/>
</dbReference>
<dbReference type="InterPro" id="IPR014017">
    <property type="entry name" value="DNA_helicase_UvrD-like_C"/>
</dbReference>
<keyword evidence="3" id="KW-0347">Helicase</keyword>
<dbReference type="Pfam" id="PF13245">
    <property type="entry name" value="AAA_19"/>
    <property type="match status" value="1"/>
</dbReference>
<evidence type="ECO:0000256" key="4">
    <source>
        <dbReference type="ARBA" id="ARBA00022840"/>
    </source>
</evidence>
<evidence type="ECO:0000256" key="1">
    <source>
        <dbReference type="ARBA" id="ARBA00022741"/>
    </source>
</evidence>
<dbReference type="GO" id="GO:0031297">
    <property type="term" value="P:replication fork processing"/>
    <property type="evidence" value="ECO:0007669"/>
    <property type="project" value="TreeGrafter"/>
</dbReference>
<proteinExistence type="predicted"/>
<dbReference type="Gene3D" id="3.40.50.300">
    <property type="entry name" value="P-loop containing nucleotide triphosphate hydrolases"/>
    <property type="match status" value="2"/>
</dbReference>
<reference evidence="7" key="2">
    <citation type="submission" date="2025-09" db="UniProtKB">
        <authorList>
            <consortium name="Ensembl"/>
        </authorList>
    </citation>
    <scope>IDENTIFICATION</scope>
</reference>
<evidence type="ECO:0000256" key="5">
    <source>
        <dbReference type="SAM" id="MobiDB-lite"/>
    </source>
</evidence>
<dbReference type="SUPFAM" id="SSF52540">
    <property type="entry name" value="P-loop containing nucleoside triphosphate hydrolases"/>
    <property type="match status" value="1"/>
</dbReference>
<dbReference type="PANTHER" id="PTHR11070">
    <property type="entry name" value="UVRD / RECB / PCRA DNA HELICASE FAMILY MEMBER"/>
    <property type="match status" value="1"/>
</dbReference>